<evidence type="ECO:0000313" key="3">
    <source>
        <dbReference type="Proteomes" id="UP000032749"/>
    </source>
</evidence>
<accession>R4YSC5</accession>
<dbReference type="HOGENOM" id="CLU_1667616_0_0_6"/>
<evidence type="ECO:0000313" key="2">
    <source>
        <dbReference type="EMBL" id="CCK77840.1"/>
    </source>
</evidence>
<feature type="domain" description="DUF4124" evidence="1">
    <location>
        <begin position="52"/>
        <end position="87"/>
    </location>
</feature>
<dbReference type="Pfam" id="PF13511">
    <property type="entry name" value="DUF4124"/>
    <property type="match status" value="1"/>
</dbReference>
<dbReference type="KEGG" id="oai:OLEAN_C36640"/>
<gene>
    <name evidence="2" type="ORF">OLEAN_C36640</name>
</gene>
<proteinExistence type="predicted"/>
<protein>
    <recommendedName>
        <fullName evidence="1">DUF4124 domain-containing protein</fullName>
    </recommendedName>
</protein>
<reference evidence="2 3" key="1">
    <citation type="journal article" date="2013" name="Nat. Commun.">
        <title>Genome sequence and functional genomic analysis of the oil-degrading bacterium Oleispira antarctica.</title>
        <authorList>
            <person name="Kube M."/>
            <person name="Chernikova T.N."/>
            <person name="Al-Ramahi Y."/>
            <person name="Beloqui A."/>
            <person name="Lopez-Cortez N."/>
            <person name="Guazzaroni M.E."/>
            <person name="Heipieper H.J."/>
            <person name="Klages S."/>
            <person name="Kotsyurbenko O.R."/>
            <person name="Langer I."/>
            <person name="Nechitaylo T.Y."/>
            <person name="Lunsdorf H."/>
            <person name="Fernandez M."/>
            <person name="Juarez S."/>
            <person name="Ciordia S."/>
            <person name="Singer A."/>
            <person name="Kagan O."/>
            <person name="Egorova O."/>
            <person name="Petit P.A."/>
            <person name="Stogios P."/>
            <person name="Kim Y."/>
            <person name="Tchigvintsev A."/>
            <person name="Flick R."/>
            <person name="Denaro R."/>
            <person name="Genovese M."/>
            <person name="Albar J.P."/>
            <person name="Reva O.N."/>
            <person name="Martinez-Gomariz M."/>
            <person name="Tran H."/>
            <person name="Ferrer M."/>
            <person name="Savchenko A."/>
            <person name="Yakunin A.F."/>
            <person name="Yakimov M.M."/>
            <person name="Golyshina O.V."/>
            <person name="Reinhardt R."/>
            <person name="Golyshin P.N."/>
        </authorList>
    </citation>
    <scope>NUCLEOTIDE SEQUENCE [LARGE SCALE GENOMIC DNA]</scope>
</reference>
<organism evidence="2 3">
    <name type="scientific">Oleispira antarctica RB-8</name>
    <dbReference type="NCBI Taxonomy" id="698738"/>
    <lineage>
        <taxon>Bacteria</taxon>
        <taxon>Pseudomonadati</taxon>
        <taxon>Pseudomonadota</taxon>
        <taxon>Gammaproteobacteria</taxon>
        <taxon>Oceanospirillales</taxon>
        <taxon>Oceanospirillaceae</taxon>
        <taxon>Oleispira</taxon>
    </lineage>
</organism>
<name>R4YSC5_OLEAN</name>
<dbReference type="EMBL" id="FO203512">
    <property type="protein sequence ID" value="CCK77840.1"/>
    <property type="molecule type" value="Genomic_DNA"/>
</dbReference>
<dbReference type="Proteomes" id="UP000032749">
    <property type="component" value="Chromosome"/>
</dbReference>
<dbReference type="AlphaFoldDB" id="R4YSC5"/>
<evidence type="ECO:0000259" key="1">
    <source>
        <dbReference type="Pfam" id="PF13511"/>
    </source>
</evidence>
<keyword evidence="3" id="KW-1185">Reference proteome</keyword>
<sequence>MKRPIFIMCVLVAIAFAGPMLMKKPDGTPFITSPFEWFSTNLQGTKSHDSRSMTNQSFYKWQDEEGTWHYSDQPQAGEKNETVTVNTNTNLIQGLRIDKKKETTAVAKKMPEKAETPSIPLPMTVPLDKVSKMLDDANNIQQLMDNRSDQIEQATRGR</sequence>
<dbReference type="InterPro" id="IPR025392">
    <property type="entry name" value="DUF4124"/>
</dbReference>